<feature type="transmembrane region" description="Helical" evidence="1">
    <location>
        <begin position="295"/>
        <end position="317"/>
    </location>
</feature>
<comment type="caution">
    <text evidence="2">The sequence shown here is derived from an EMBL/GenBank/DDBJ whole genome shotgun (WGS) entry which is preliminary data.</text>
</comment>
<evidence type="ECO:0000313" key="3">
    <source>
        <dbReference type="Proteomes" id="UP000282454"/>
    </source>
</evidence>
<protein>
    <submittedName>
        <fullName evidence="2">Uncharacterized protein</fullName>
    </submittedName>
</protein>
<keyword evidence="1" id="KW-1133">Transmembrane helix</keyword>
<feature type="transmembrane region" description="Helical" evidence="1">
    <location>
        <begin position="323"/>
        <end position="347"/>
    </location>
</feature>
<evidence type="ECO:0000256" key="1">
    <source>
        <dbReference type="SAM" id="Phobius"/>
    </source>
</evidence>
<feature type="transmembrane region" description="Helical" evidence="1">
    <location>
        <begin position="179"/>
        <end position="200"/>
    </location>
</feature>
<organism evidence="2 3">
    <name type="scientific">Actinokineospora cianjurensis</name>
    <dbReference type="NCBI Taxonomy" id="585224"/>
    <lineage>
        <taxon>Bacteria</taxon>
        <taxon>Bacillati</taxon>
        <taxon>Actinomycetota</taxon>
        <taxon>Actinomycetes</taxon>
        <taxon>Pseudonocardiales</taxon>
        <taxon>Pseudonocardiaceae</taxon>
        <taxon>Actinokineospora</taxon>
    </lineage>
</organism>
<sequence>MTTCEPDEVDPLADRRIATTDLDPFGFTGIYKWFQGWHSAWLLIVGVGYLGAVLIAAASAGAIGTAADFQAVADVKRVLRVPVAEPSLPSFPLVRDVTTWLLSASVVAGTVLLHRHWTYLSKCLSSLAENGAIIAKHEIRSTRVSRLLRIDAIVAGKSTREAFGHLVRHVNETLVAHRALLVVPMAVVSLVLAVLLSMGMENSLFQTVAPQGLSDEAHQVWLQDAYQHWWAGGKHHLARLVYLLLAWYAIFIILAFQVVGLCAIYVTIAMHYLVEPSADWLNGDGRFGWAPLARFYRTVMWANAVLGTSLTTVLASLGVTNVAWIGVLVALYVLLMPVFTLAPWVLFRQAGAKAVDLRVAQIKALAERDGVDVREDIARMGPYLAEIDRSRGADIRPLRMGTISLFTQFTLVALPIALAAAQIWSQ</sequence>
<dbReference type="EMBL" id="RCDD01000001">
    <property type="protein sequence ID" value="RLK61684.1"/>
    <property type="molecule type" value="Genomic_DNA"/>
</dbReference>
<gene>
    <name evidence="2" type="ORF">CLV68_2225</name>
</gene>
<feature type="transmembrane region" description="Helical" evidence="1">
    <location>
        <begin position="405"/>
        <end position="424"/>
    </location>
</feature>
<keyword evidence="1" id="KW-0812">Transmembrane</keyword>
<keyword evidence="3" id="KW-1185">Reference proteome</keyword>
<evidence type="ECO:0000313" key="2">
    <source>
        <dbReference type="EMBL" id="RLK61684.1"/>
    </source>
</evidence>
<dbReference type="AlphaFoldDB" id="A0A421BBE5"/>
<accession>A0A421BBE5</accession>
<dbReference type="RefSeq" id="WP_147459939.1">
    <property type="nucleotide sequence ID" value="NZ_RCDD01000001.1"/>
</dbReference>
<feature type="transmembrane region" description="Helical" evidence="1">
    <location>
        <begin position="40"/>
        <end position="63"/>
    </location>
</feature>
<dbReference type="OrthoDB" id="3685473at2"/>
<reference evidence="2 3" key="1">
    <citation type="submission" date="2018-10" db="EMBL/GenBank/DDBJ databases">
        <title>Genomic Encyclopedia of Archaeal and Bacterial Type Strains, Phase II (KMG-II): from individual species to whole genera.</title>
        <authorList>
            <person name="Goeker M."/>
        </authorList>
    </citation>
    <scope>NUCLEOTIDE SEQUENCE [LARGE SCALE GENOMIC DNA]</scope>
    <source>
        <strain evidence="2 3">DSM 45657</strain>
    </source>
</reference>
<dbReference type="Proteomes" id="UP000282454">
    <property type="component" value="Unassembled WGS sequence"/>
</dbReference>
<feature type="transmembrane region" description="Helical" evidence="1">
    <location>
        <begin position="245"/>
        <end position="274"/>
    </location>
</feature>
<name>A0A421BBE5_9PSEU</name>
<keyword evidence="1" id="KW-0472">Membrane</keyword>
<proteinExistence type="predicted"/>